<organism evidence="2 3">
    <name type="scientific">Eumeta variegata</name>
    <name type="common">Bagworm moth</name>
    <name type="synonym">Eumeta japonica</name>
    <dbReference type="NCBI Taxonomy" id="151549"/>
    <lineage>
        <taxon>Eukaryota</taxon>
        <taxon>Metazoa</taxon>
        <taxon>Ecdysozoa</taxon>
        <taxon>Arthropoda</taxon>
        <taxon>Hexapoda</taxon>
        <taxon>Insecta</taxon>
        <taxon>Pterygota</taxon>
        <taxon>Neoptera</taxon>
        <taxon>Endopterygota</taxon>
        <taxon>Lepidoptera</taxon>
        <taxon>Glossata</taxon>
        <taxon>Ditrysia</taxon>
        <taxon>Tineoidea</taxon>
        <taxon>Psychidae</taxon>
        <taxon>Oiketicinae</taxon>
        <taxon>Eumeta</taxon>
    </lineage>
</organism>
<dbReference type="Proteomes" id="UP000299102">
    <property type="component" value="Unassembled WGS sequence"/>
</dbReference>
<dbReference type="AlphaFoldDB" id="A0A4C1YJH8"/>
<dbReference type="EMBL" id="BGZK01001287">
    <property type="protein sequence ID" value="GBP76346.1"/>
    <property type="molecule type" value="Genomic_DNA"/>
</dbReference>
<feature type="region of interest" description="Disordered" evidence="1">
    <location>
        <begin position="121"/>
        <end position="140"/>
    </location>
</feature>
<protein>
    <submittedName>
        <fullName evidence="2">Uncharacterized protein</fullName>
    </submittedName>
</protein>
<evidence type="ECO:0000313" key="2">
    <source>
        <dbReference type="EMBL" id="GBP76346.1"/>
    </source>
</evidence>
<evidence type="ECO:0000256" key="1">
    <source>
        <dbReference type="SAM" id="MobiDB-lite"/>
    </source>
</evidence>
<evidence type="ECO:0000313" key="3">
    <source>
        <dbReference type="Proteomes" id="UP000299102"/>
    </source>
</evidence>
<proteinExistence type="predicted"/>
<accession>A0A4C1YJH8</accession>
<sequence length="151" mass="16245">MRAEPQTKASNTNKRTLARLANLFDVGTRSEGTFTPARFIPKLRTFLQVYAIAPGNERGRFLKGGGRRRGAGGAKVAKAHPTGKWVSATRCDICTDTPCSTPCCYTSILLVNMDGSDVAAGQRENRRGTSARSTARATSQISALLPSDKRV</sequence>
<reference evidence="2 3" key="1">
    <citation type="journal article" date="2019" name="Commun. Biol.">
        <title>The bagworm genome reveals a unique fibroin gene that provides high tensile strength.</title>
        <authorList>
            <person name="Kono N."/>
            <person name="Nakamura H."/>
            <person name="Ohtoshi R."/>
            <person name="Tomita M."/>
            <person name="Numata K."/>
            <person name="Arakawa K."/>
        </authorList>
    </citation>
    <scope>NUCLEOTIDE SEQUENCE [LARGE SCALE GENOMIC DNA]</scope>
</reference>
<feature type="compositionally biased region" description="Low complexity" evidence="1">
    <location>
        <begin position="128"/>
        <end position="139"/>
    </location>
</feature>
<comment type="caution">
    <text evidence="2">The sequence shown here is derived from an EMBL/GenBank/DDBJ whole genome shotgun (WGS) entry which is preliminary data.</text>
</comment>
<keyword evidence="3" id="KW-1185">Reference proteome</keyword>
<name>A0A4C1YJH8_EUMVA</name>
<gene>
    <name evidence="2" type="ORF">EVAR_49169_1</name>
</gene>